<evidence type="ECO:0000313" key="2">
    <source>
        <dbReference type="Proteomes" id="UP000297982"/>
    </source>
</evidence>
<gene>
    <name evidence="1" type="ORF">E4663_00320</name>
</gene>
<accession>A0A4Z0H0W9</accession>
<protein>
    <submittedName>
        <fullName evidence="1">Uncharacterized protein</fullName>
    </submittedName>
</protein>
<reference evidence="1 2" key="1">
    <citation type="journal article" date="2003" name="Int. J. Syst. Evol. Microbiol.">
        <title>Halobacillus salinus sp. nov., isolated from a salt lake on the coast of the East Sea in Korea.</title>
        <authorList>
            <person name="Yoon J.H."/>
            <person name="Kang K.H."/>
            <person name="Park Y.H."/>
        </authorList>
    </citation>
    <scope>NUCLEOTIDE SEQUENCE [LARGE SCALE GENOMIC DNA]</scope>
    <source>
        <strain evidence="1 2">HSL-3</strain>
    </source>
</reference>
<name>A0A4Z0H0W9_9BACI</name>
<sequence length="134" mass="15736">MNMDTYQTVFSDYELEVTESISVHFSFMKGHRLDVGGDPRMSEAELMKLNEYIAEYKERRQHRDQLVEEVLDYALTLGTLDEVRDLFEGIERMEGVSLDDFCLKLGKMVPQFVKPQLEQLKADVWDKLMVAYEE</sequence>
<dbReference type="RefSeq" id="WP_135326218.1">
    <property type="nucleotide sequence ID" value="NZ_SRJC01000001.1"/>
</dbReference>
<organism evidence="1 2">
    <name type="scientific">Halobacillus salinus</name>
    <dbReference type="NCBI Taxonomy" id="192814"/>
    <lineage>
        <taxon>Bacteria</taxon>
        <taxon>Bacillati</taxon>
        <taxon>Bacillota</taxon>
        <taxon>Bacilli</taxon>
        <taxon>Bacillales</taxon>
        <taxon>Bacillaceae</taxon>
        <taxon>Halobacillus</taxon>
    </lineage>
</organism>
<evidence type="ECO:0000313" key="1">
    <source>
        <dbReference type="EMBL" id="TGB03487.1"/>
    </source>
</evidence>
<dbReference type="EMBL" id="SRJC01000001">
    <property type="protein sequence ID" value="TGB03487.1"/>
    <property type="molecule type" value="Genomic_DNA"/>
</dbReference>
<proteinExistence type="predicted"/>
<dbReference type="STRING" id="192814.GCA_900166575_00356"/>
<keyword evidence="2" id="KW-1185">Reference proteome</keyword>
<comment type="caution">
    <text evidence="1">The sequence shown here is derived from an EMBL/GenBank/DDBJ whole genome shotgun (WGS) entry which is preliminary data.</text>
</comment>
<dbReference type="Proteomes" id="UP000297982">
    <property type="component" value="Unassembled WGS sequence"/>
</dbReference>
<dbReference type="AlphaFoldDB" id="A0A4Z0H0W9"/>